<organism evidence="2 3">
    <name type="scientific">Candidatus Treponema excrementipullorum</name>
    <dbReference type="NCBI Taxonomy" id="2838768"/>
    <lineage>
        <taxon>Bacteria</taxon>
        <taxon>Pseudomonadati</taxon>
        <taxon>Spirochaetota</taxon>
        <taxon>Spirochaetia</taxon>
        <taxon>Spirochaetales</taxon>
        <taxon>Treponemataceae</taxon>
        <taxon>Treponema</taxon>
    </lineage>
</organism>
<dbReference type="NCBIfam" id="NF047368">
    <property type="entry name" value="collar_FlbB"/>
    <property type="match status" value="1"/>
</dbReference>
<keyword evidence="1" id="KW-1133">Transmembrane helix</keyword>
<feature type="non-terminal residue" evidence="2">
    <location>
        <position position="146"/>
    </location>
</feature>
<proteinExistence type="predicted"/>
<keyword evidence="1" id="KW-0472">Membrane</keyword>
<accession>A0A9E2P0G3</accession>
<name>A0A9E2P0G3_9SPIR</name>
<dbReference type="EMBL" id="JAHLFV010000107">
    <property type="protein sequence ID" value="MBU3849813.1"/>
    <property type="molecule type" value="Genomic_DNA"/>
</dbReference>
<comment type="caution">
    <text evidence="2">The sequence shown here is derived from an EMBL/GenBank/DDBJ whole genome shotgun (WGS) entry which is preliminary data.</text>
</comment>
<feature type="transmembrane region" description="Helical" evidence="1">
    <location>
        <begin position="12"/>
        <end position="34"/>
    </location>
</feature>
<reference evidence="2" key="1">
    <citation type="journal article" date="2021" name="PeerJ">
        <title>Extensive microbial diversity within the chicken gut microbiome revealed by metagenomics and culture.</title>
        <authorList>
            <person name="Gilroy R."/>
            <person name="Ravi A."/>
            <person name="Getino M."/>
            <person name="Pursley I."/>
            <person name="Horton D.L."/>
            <person name="Alikhan N.F."/>
            <person name="Baker D."/>
            <person name="Gharbi K."/>
            <person name="Hall N."/>
            <person name="Watson M."/>
            <person name="Adriaenssens E.M."/>
            <person name="Foster-Nyarko E."/>
            <person name="Jarju S."/>
            <person name="Secka A."/>
            <person name="Antonio M."/>
            <person name="Oren A."/>
            <person name="Chaudhuri R.R."/>
            <person name="La Ragione R."/>
            <person name="Hildebrand F."/>
            <person name="Pallen M.J."/>
        </authorList>
    </citation>
    <scope>NUCLEOTIDE SEQUENCE</scope>
    <source>
        <strain evidence="2">Gambia15-2214</strain>
    </source>
</reference>
<dbReference type="AlphaFoldDB" id="A0A9E2P0G3"/>
<evidence type="ECO:0000313" key="3">
    <source>
        <dbReference type="Proteomes" id="UP000823914"/>
    </source>
</evidence>
<gene>
    <name evidence="2" type="ORF">IAA16_04530</name>
</gene>
<evidence type="ECO:0008006" key="4">
    <source>
        <dbReference type="Google" id="ProtNLM"/>
    </source>
</evidence>
<sequence>MRRRSKNIGKTIILLFLIIILILGGLMWFDYLGIIRAKTFFSPIYSLLGLQAQSATASKNTLPLEADLDNDRYKKRLESLDLRKEELDLREAEIAQAEALNLQTAQELEERRLSQEQREIAFNNTLSLIHISEPTRRSAYLVCRLL</sequence>
<evidence type="ECO:0000313" key="2">
    <source>
        <dbReference type="EMBL" id="MBU3849813.1"/>
    </source>
</evidence>
<reference evidence="2" key="2">
    <citation type="submission" date="2021-04" db="EMBL/GenBank/DDBJ databases">
        <authorList>
            <person name="Gilroy R."/>
        </authorList>
    </citation>
    <scope>NUCLEOTIDE SEQUENCE</scope>
    <source>
        <strain evidence="2">Gambia15-2214</strain>
    </source>
</reference>
<keyword evidence="1" id="KW-0812">Transmembrane</keyword>
<dbReference type="InterPro" id="IPR058225">
    <property type="entry name" value="FlbB-like"/>
</dbReference>
<evidence type="ECO:0000256" key="1">
    <source>
        <dbReference type="SAM" id="Phobius"/>
    </source>
</evidence>
<dbReference type="Proteomes" id="UP000823914">
    <property type="component" value="Unassembled WGS sequence"/>
</dbReference>
<protein>
    <recommendedName>
        <fullName evidence="4">Flagellar protein FlbB</fullName>
    </recommendedName>
</protein>